<keyword evidence="2" id="KW-1185">Reference proteome</keyword>
<dbReference type="Pfam" id="PF01575">
    <property type="entry name" value="MaoC_dehydratas"/>
    <property type="match status" value="1"/>
</dbReference>
<reference evidence="2" key="1">
    <citation type="submission" date="2016-10" db="EMBL/GenBank/DDBJ databases">
        <authorList>
            <person name="Varghese N."/>
            <person name="Submissions S."/>
        </authorList>
    </citation>
    <scope>NUCLEOTIDE SEQUENCE [LARGE SCALE GENOMIC DNA]</scope>
    <source>
        <strain evidence="2">BS3775</strain>
    </source>
</reference>
<evidence type="ECO:0000313" key="2">
    <source>
        <dbReference type="Proteomes" id="UP000199570"/>
    </source>
</evidence>
<dbReference type="InterPro" id="IPR029069">
    <property type="entry name" value="HotDog_dom_sf"/>
</dbReference>
<sequence>MITDWHTLNREPSLPGLYLRAATRRKITGTTLPDSGLRCWVDVDPQRLAAYRNVCGYADNGLLPPTYPHILAFALQMQLLTAKDFPFPLLGLIHLSNRLRVLRPMGAVNRVRVSVQVQNLQPHAKGATFDLVTTLGDQLGSLWEAESRMLCRGVKLEGEPLEQVLDSTLPLSEVAHWKAPSDIGRRYARVSGDYNPIHLSAASARLFGFPSAIAHGLWLKARTLAALVDHLPAASLEIMVQFKKPVRLPSEVTLLASAAGSSGDLRLISAGELEHMTGHWRPLA</sequence>
<dbReference type="EMBL" id="FNKJ01000004">
    <property type="protein sequence ID" value="SDR47122.1"/>
    <property type="molecule type" value="Genomic_DNA"/>
</dbReference>
<organism evidence="1 2">
    <name type="scientific">Pseudomonas moorei</name>
    <dbReference type="NCBI Taxonomy" id="395599"/>
    <lineage>
        <taxon>Bacteria</taxon>
        <taxon>Pseudomonadati</taxon>
        <taxon>Pseudomonadota</taxon>
        <taxon>Gammaproteobacteria</taxon>
        <taxon>Pseudomonadales</taxon>
        <taxon>Pseudomonadaceae</taxon>
        <taxon>Pseudomonas</taxon>
    </lineage>
</organism>
<proteinExistence type="predicted"/>
<dbReference type="Gene3D" id="3.10.129.10">
    <property type="entry name" value="Hotdog Thioesterase"/>
    <property type="match status" value="1"/>
</dbReference>
<protein>
    <submittedName>
        <fullName evidence="1">MaoC like domain-containing protein</fullName>
    </submittedName>
</protein>
<dbReference type="RefSeq" id="WP_090328760.1">
    <property type="nucleotide sequence ID" value="NZ_FNKJ01000004.1"/>
</dbReference>
<name>A0A1H1JAW1_9PSED</name>
<dbReference type="AlphaFoldDB" id="A0A1H1JAW1"/>
<evidence type="ECO:0000313" key="1">
    <source>
        <dbReference type="EMBL" id="SDR47122.1"/>
    </source>
</evidence>
<dbReference type="PANTHER" id="PTHR43841:SF1">
    <property type="entry name" value="3-HYDROXYACYL-THIOESTER DEHYDRATASE X"/>
    <property type="match status" value="1"/>
</dbReference>
<gene>
    <name evidence="1" type="ORF">SAMN04490195_6165</name>
</gene>
<accession>A0A1H1JAW1</accession>
<dbReference type="SUPFAM" id="SSF54637">
    <property type="entry name" value="Thioesterase/thiol ester dehydrase-isomerase"/>
    <property type="match status" value="2"/>
</dbReference>
<dbReference type="OrthoDB" id="9774179at2"/>
<dbReference type="InterPro" id="IPR002539">
    <property type="entry name" value="MaoC-like_dom"/>
</dbReference>
<dbReference type="PANTHER" id="PTHR43841">
    <property type="entry name" value="3-HYDROXYACYL-THIOESTER DEHYDRATASE HTDX-RELATED"/>
    <property type="match status" value="1"/>
</dbReference>
<dbReference type="Proteomes" id="UP000199570">
    <property type="component" value="Unassembled WGS sequence"/>
</dbReference>